<protein>
    <submittedName>
        <fullName evidence="1">Uncharacterized protein</fullName>
    </submittedName>
</protein>
<dbReference type="KEGG" id="aar:Acear_1309"/>
<proteinExistence type="predicted"/>
<dbReference type="STRING" id="574087.Acear_1309"/>
<evidence type="ECO:0000313" key="2">
    <source>
        <dbReference type="Proteomes" id="UP000001661"/>
    </source>
</evidence>
<sequence>MDMEEVRFAELDESQIQKLNKMEETLADRKDQKVILLAYEQE</sequence>
<dbReference type="HOGENOM" id="CLU_3245647_0_0_9"/>
<dbReference type="Proteomes" id="UP000001661">
    <property type="component" value="Chromosome"/>
</dbReference>
<dbReference type="EMBL" id="CP002105">
    <property type="protein sequence ID" value="ADL12822.1"/>
    <property type="molecule type" value="Genomic_DNA"/>
</dbReference>
<name>D9QQN1_ACEAZ</name>
<gene>
    <name evidence="1" type="ordered locus">Acear_1309</name>
</gene>
<dbReference type="AlphaFoldDB" id="D9QQN1"/>
<keyword evidence="2" id="KW-1185">Reference proteome</keyword>
<dbReference type="RefSeq" id="WP_013278268.1">
    <property type="nucleotide sequence ID" value="NC_014378.1"/>
</dbReference>
<accession>D9QQN1</accession>
<evidence type="ECO:0000313" key="1">
    <source>
        <dbReference type="EMBL" id="ADL12822.1"/>
    </source>
</evidence>
<reference evidence="1 2" key="1">
    <citation type="journal article" date="2010" name="Stand. Genomic Sci.">
        <title>Complete genome sequence of Acetohalobium arabaticum type strain (Z-7288).</title>
        <authorList>
            <person name="Sikorski J."/>
            <person name="Lapidus A."/>
            <person name="Chertkov O."/>
            <person name="Lucas S."/>
            <person name="Copeland A."/>
            <person name="Glavina Del Rio T."/>
            <person name="Nolan M."/>
            <person name="Tice H."/>
            <person name="Cheng J.F."/>
            <person name="Han C."/>
            <person name="Brambilla E."/>
            <person name="Pitluck S."/>
            <person name="Liolios K."/>
            <person name="Ivanova N."/>
            <person name="Mavromatis K."/>
            <person name="Mikhailova N."/>
            <person name="Pati A."/>
            <person name="Bruce D."/>
            <person name="Detter C."/>
            <person name="Tapia R."/>
            <person name="Goodwin L."/>
            <person name="Chen A."/>
            <person name="Palaniappan K."/>
            <person name="Land M."/>
            <person name="Hauser L."/>
            <person name="Chang Y.J."/>
            <person name="Jeffries C.D."/>
            <person name="Rohde M."/>
            <person name="Goker M."/>
            <person name="Spring S."/>
            <person name="Woyke T."/>
            <person name="Bristow J."/>
            <person name="Eisen J.A."/>
            <person name="Markowitz V."/>
            <person name="Hugenholtz P."/>
            <person name="Kyrpides N.C."/>
            <person name="Klenk H.P."/>
        </authorList>
    </citation>
    <scope>NUCLEOTIDE SEQUENCE [LARGE SCALE GENOMIC DNA]</scope>
    <source>
        <strain evidence="2">ATCC 49924 / DSM 5501 / Z-7288</strain>
    </source>
</reference>
<organism evidence="1 2">
    <name type="scientific">Acetohalobium arabaticum (strain ATCC 49924 / DSM 5501 / Z-7288)</name>
    <dbReference type="NCBI Taxonomy" id="574087"/>
    <lineage>
        <taxon>Bacteria</taxon>
        <taxon>Bacillati</taxon>
        <taxon>Bacillota</taxon>
        <taxon>Clostridia</taxon>
        <taxon>Halanaerobiales</taxon>
        <taxon>Halobacteroidaceae</taxon>
        <taxon>Acetohalobium</taxon>
    </lineage>
</organism>